<dbReference type="EMBL" id="JBJQND010000002">
    <property type="protein sequence ID" value="KAL3884517.1"/>
    <property type="molecule type" value="Genomic_DNA"/>
</dbReference>
<keyword evidence="1" id="KW-0732">Signal</keyword>
<dbReference type="Pfam" id="PF03067">
    <property type="entry name" value="LPMO_10"/>
    <property type="match status" value="1"/>
</dbReference>
<name>A0ABD3XEH6_SINWO</name>
<evidence type="ECO:0000259" key="2">
    <source>
        <dbReference type="Pfam" id="PF03067"/>
    </source>
</evidence>
<reference evidence="3 4" key="1">
    <citation type="submission" date="2024-11" db="EMBL/GenBank/DDBJ databases">
        <title>Chromosome-level genome assembly of the freshwater bivalve Anodonta woodiana.</title>
        <authorList>
            <person name="Chen X."/>
        </authorList>
    </citation>
    <scope>NUCLEOTIDE SEQUENCE [LARGE SCALE GENOMIC DNA]</scope>
    <source>
        <strain evidence="3">MN2024</strain>
        <tissue evidence="3">Gills</tissue>
    </source>
</reference>
<feature type="chain" id="PRO_5044766326" description="Chitin-binding type-4 domain-containing protein" evidence="1">
    <location>
        <begin position="24"/>
        <end position="293"/>
    </location>
</feature>
<dbReference type="Proteomes" id="UP001634394">
    <property type="component" value="Unassembled WGS sequence"/>
</dbReference>
<dbReference type="AlphaFoldDB" id="A0ABD3XEH6"/>
<protein>
    <recommendedName>
        <fullName evidence="2">Chitin-binding type-4 domain-containing protein</fullName>
    </recommendedName>
</protein>
<evidence type="ECO:0000313" key="4">
    <source>
        <dbReference type="Proteomes" id="UP001634394"/>
    </source>
</evidence>
<organism evidence="3 4">
    <name type="scientific">Sinanodonta woodiana</name>
    <name type="common">Chinese pond mussel</name>
    <name type="synonym">Anodonta woodiana</name>
    <dbReference type="NCBI Taxonomy" id="1069815"/>
    <lineage>
        <taxon>Eukaryota</taxon>
        <taxon>Metazoa</taxon>
        <taxon>Spiralia</taxon>
        <taxon>Lophotrochozoa</taxon>
        <taxon>Mollusca</taxon>
        <taxon>Bivalvia</taxon>
        <taxon>Autobranchia</taxon>
        <taxon>Heteroconchia</taxon>
        <taxon>Palaeoheterodonta</taxon>
        <taxon>Unionida</taxon>
        <taxon>Unionoidea</taxon>
        <taxon>Unionidae</taxon>
        <taxon>Unioninae</taxon>
        <taxon>Sinanodonta</taxon>
    </lineage>
</organism>
<evidence type="ECO:0000256" key="1">
    <source>
        <dbReference type="SAM" id="SignalP"/>
    </source>
</evidence>
<feature type="signal peptide" evidence="1">
    <location>
        <begin position="1"/>
        <end position="23"/>
    </location>
</feature>
<gene>
    <name evidence="3" type="ORF">ACJMK2_024652</name>
</gene>
<proteinExistence type="predicted"/>
<comment type="caution">
    <text evidence="3">The sequence shown here is derived from an EMBL/GenBank/DDBJ whole genome shotgun (WGS) entry which is preliminary data.</text>
</comment>
<sequence>MGCKRLIMFVVMLSAMLVRETVGHGAMIDPPARNYMGKAGFSVPINYDYNSQYCGGFYNLKNHGGKCGVCGDPWQGPRPHEPGGIYATDVIGRCYLKRTKTINVTISITAWHKGYFSFKMCPHNNPKTNASQSCFDQYPLQLVSGGYKYDITNNQDNTHKVQLKLPKKLKCTQCILQWTYTTGNSWGCDGSICGLGLGSQEVFINCADIAILSDCSTVSKPNTKRVIPETTKPSSGSNGKQNCKAAGAWTGQKSMDNWCVVNCNAVPPFCPGTHCICERSVSLSNVLYRRTKS</sequence>
<evidence type="ECO:0000313" key="3">
    <source>
        <dbReference type="EMBL" id="KAL3884517.1"/>
    </source>
</evidence>
<dbReference type="InterPro" id="IPR004302">
    <property type="entry name" value="Cellulose/chitin-bd_N"/>
</dbReference>
<keyword evidence="4" id="KW-1185">Reference proteome</keyword>
<feature type="domain" description="Chitin-binding type-4" evidence="2">
    <location>
        <begin position="24"/>
        <end position="209"/>
    </location>
</feature>
<accession>A0ABD3XEH6</accession>